<evidence type="ECO:0000313" key="4">
    <source>
        <dbReference type="Proteomes" id="UP000198345"/>
    </source>
</evidence>
<dbReference type="Pfam" id="PF13308">
    <property type="entry name" value="YARHG"/>
    <property type="match status" value="1"/>
</dbReference>
<dbReference type="RefSeq" id="WP_089048625.1">
    <property type="nucleotide sequence ID" value="NZ_FXTV01000002.1"/>
</dbReference>
<dbReference type="Gene3D" id="1.20.58.1690">
    <property type="match status" value="1"/>
</dbReference>
<comment type="caution">
    <text evidence="3">The sequence shown here is derived from an EMBL/GenBank/DDBJ whole genome shotgun (WGS) entry which is preliminary data.</text>
</comment>
<keyword evidence="1" id="KW-0732">Signal</keyword>
<accession>A0A226HLE7</accession>
<keyword evidence="4" id="KW-1185">Reference proteome</keyword>
<organism evidence="3 4">
    <name type="scientific">Flavobacterium hercynium</name>
    <dbReference type="NCBI Taxonomy" id="387094"/>
    <lineage>
        <taxon>Bacteria</taxon>
        <taxon>Pseudomonadati</taxon>
        <taxon>Bacteroidota</taxon>
        <taxon>Flavobacteriia</taxon>
        <taxon>Flavobacteriales</taxon>
        <taxon>Flavobacteriaceae</taxon>
        <taxon>Flavobacterium</taxon>
    </lineage>
</organism>
<name>A0A226HLE7_9FLAO</name>
<evidence type="ECO:0000256" key="1">
    <source>
        <dbReference type="SAM" id="SignalP"/>
    </source>
</evidence>
<dbReference type="InterPro" id="IPR025582">
    <property type="entry name" value="YARHG_dom"/>
</dbReference>
<feature type="chain" id="PRO_5013121692" description="YARHG domain-containing protein" evidence="1">
    <location>
        <begin position="21"/>
        <end position="243"/>
    </location>
</feature>
<feature type="signal peptide" evidence="1">
    <location>
        <begin position="1"/>
        <end position="20"/>
    </location>
</feature>
<protein>
    <recommendedName>
        <fullName evidence="2">YARHG domain-containing protein</fullName>
    </recommendedName>
</protein>
<evidence type="ECO:0000313" key="3">
    <source>
        <dbReference type="EMBL" id="OXA94962.1"/>
    </source>
</evidence>
<feature type="domain" description="YARHG" evidence="2">
    <location>
        <begin position="19"/>
        <end position="102"/>
    </location>
</feature>
<dbReference type="AlphaFoldDB" id="A0A226HLE7"/>
<dbReference type="OrthoDB" id="353549at2"/>
<dbReference type="EMBL" id="MUGW01000008">
    <property type="protein sequence ID" value="OXA94962.1"/>
    <property type="molecule type" value="Genomic_DNA"/>
</dbReference>
<dbReference type="Proteomes" id="UP000198345">
    <property type="component" value="Unassembled WGS sequence"/>
</dbReference>
<evidence type="ECO:0000259" key="2">
    <source>
        <dbReference type="SMART" id="SM01324"/>
    </source>
</evidence>
<proteinExistence type="predicted"/>
<dbReference type="SMART" id="SM01324">
    <property type="entry name" value="YARHG"/>
    <property type="match status" value="1"/>
</dbReference>
<dbReference type="InterPro" id="IPR038434">
    <property type="entry name" value="YARHG_sf"/>
</dbReference>
<reference evidence="3 4" key="1">
    <citation type="submission" date="2016-11" db="EMBL/GenBank/DDBJ databases">
        <title>Whole genomes of Flavobacteriaceae.</title>
        <authorList>
            <person name="Stine C."/>
            <person name="Li C."/>
            <person name="Tadesse D."/>
        </authorList>
    </citation>
    <scope>NUCLEOTIDE SEQUENCE [LARGE SCALE GENOMIC DNA]</scope>
    <source>
        <strain evidence="3 4">DSM 18292</strain>
    </source>
</reference>
<sequence length="243" mass="28798">MRIISTLIILLFLQTSFGQALNSCASCKTQLIKAADVKDLNADKIRLLRNEIYARNGYEFDNSRFQEYFDSKSWYKSIQDNKKVVLNDIEKKNIAFLKEAEKILEDQKKEMIVQLKNFKTLVNENKTDALKATYNFVYEQSENNYEQKLLKEVFSKINLDDIHYYKNKGTHKVNVDNGFVQIVYMIYIENDEITISYNYMTHSEIIEGFDVYTDYQSESEYSYNWQFKFSKNKLNYIRFAVAG</sequence>
<gene>
    <name evidence="3" type="ORF">B0A66_04380</name>
</gene>